<name>A0ABV7YPJ0_9ACTN</name>
<dbReference type="Proteomes" id="UP001595699">
    <property type="component" value="Unassembled WGS sequence"/>
</dbReference>
<sequence length="95" mass="10178">MPYLRMDAGAVESMLAGSRQANAAMREDTEILAANVNATLPDWNDGAGEVFGQVNHAFRVHEDSNNSTHSDLTGRGEQAVAENLACVQRCAARFG</sequence>
<evidence type="ECO:0008006" key="3">
    <source>
        <dbReference type="Google" id="ProtNLM"/>
    </source>
</evidence>
<gene>
    <name evidence="1" type="ORF">ACFOUW_34790</name>
</gene>
<proteinExistence type="predicted"/>
<comment type="caution">
    <text evidence="1">The sequence shown here is derived from an EMBL/GenBank/DDBJ whole genome shotgun (WGS) entry which is preliminary data.</text>
</comment>
<keyword evidence="2" id="KW-1185">Reference proteome</keyword>
<reference evidence="2" key="1">
    <citation type="journal article" date="2019" name="Int. J. Syst. Evol. Microbiol.">
        <title>The Global Catalogue of Microorganisms (GCM) 10K type strain sequencing project: providing services to taxonomists for standard genome sequencing and annotation.</title>
        <authorList>
            <consortium name="The Broad Institute Genomics Platform"/>
            <consortium name="The Broad Institute Genome Sequencing Center for Infectious Disease"/>
            <person name="Wu L."/>
            <person name="Ma J."/>
        </authorList>
    </citation>
    <scope>NUCLEOTIDE SEQUENCE [LARGE SCALE GENOMIC DNA]</scope>
    <source>
        <strain evidence="2">CGMCC 4.7241</strain>
    </source>
</reference>
<dbReference type="EMBL" id="JBHRZH010000047">
    <property type="protein sequence ID" value="MFC3766045.1"/>
    <property type="molecule type" value="Genomic_DNA"/>
</dbReference>
<dbReference type="RefSeq" id="WP_205121729.1">
    <property type="nucleotide sequence ID" value="NZ_JAFBCM010000001.1"/>
</dbReference>
<accession>A0ABV7YPJ0</accession>
<protein>
    <recommendedName>
        <fullName evidence="3">WXG100 family type VII secretion target</fullName>
    </recommendedName>
</protein>
<organism evidence="1 2">
    <name type="scientific">Tenggerimyces flavus</name>
    <dbReference type="NCBI Taxonomy" id="1708749"/>
    <lineage>
        <taxon>Bacteria</taxon>
        <taxon>Bacillati</taxon>
        <taxon>Actinomycetota</taxon>
        <taxon>Actinomycetes</taxon>
        <taxon>Propionibacteriales</taxon>
        <taxon>Nocardioidaceae</taxon>
        <taxon>Tenggerimyces</taxon>
    </lineage>
</organism>
<evidence type="ECO:0000313" key="2">
    <source>
        <dbReference type="Proteomes" id="UP001595699"/>
    </source>
</evidence>
<evidence type="ECO:0000313" key="1">
    <source>
        <dbReference type="EMBL" id="MFC3766045.1"/>
    </source>
</evidence>